<dbReference type="RefSeq" id="WP_085446921.1">
    <property type="nucleotide sequence ID" value="NZ_LVJN01000021.1"/>
</dbReference>
<dbReference type="Proteomes" id="UP000194003">
    <property type="component" value="Unassembled WGS sequence"/>
</dbReference>
<dbReference type="STRING" id="1434232.MAIT1_00824"/>
<organism evidence="1 2">
    <name type="scientific">Magnetofaba australis IT-1</name>
    <dbReference type="NCBI Taxonomy" id="1434232"/>
    <lineage>
        <taxon>Bacteria</taxon>
        <taxon>Pseudomonadati</taxon>
        <taxon>Pseudomonadota</taxon>
        <taxon>Magnetococcia</taxon>
        <taxon>Magnetococcales</taxon>
        <taxon>Magnetococcaceae</taxon>
        <taxon>Magnetofaba</taxon>
    </lineage>
</organism>
<dbReference type="InterPro" id="IPR010148">
    <property type="entry name" value="CRISPR-assoc_prot_CT1975"/>
</dbReference>
<dbReference type="AlphaFoldDB" id="A0A1Y2JZJ9"/>
<name>A0A1Y2JZJ9_9PROT</name>
<evidence type="ECO:0000313" key="2">
    <source>
        <dbReference type="Proteomes" id="UP000194003"/>
    </source>
</evidence>
<keyword evidence="2" id="KW-1185">Reference proteome</keyword>
<proteinExistence type="predicted"/>
<dbReference type="OrthoDB" id="5291250at2"/>
<accession>A0A1Y2JZJ9</accession>
<evidence type="ECO:0000313" key="1">
    <source>
        <dbReference type="EMBL" id="OSM00328.1"/>
    </source>
</evidence>
<protein>
    <submittedName>
        <fullName evidence="1">Putative CRISPR-associated protein, Cse4 family</fullName>
    </submittedName>
</protein>
<gene>
    <name evidence="1" type="ORF">MAIT1_00824</name>
</gene>
<dbReference type="Pfam" id="PF09344">
    <property type="entry name" value="Cas_CT1975"/>
    <property type="match status" value="1"/>
</dbReference>
<dbReference type="NCBIfam" id="TIGR01869">
    <property type="entry name" value="casC_Cse4"/>
    <property type="match status" value="1"/>
</dbReference>
<dbReference type="EMBL" id="LVJN01000021">
    <property type="protein sequence ID" value="OSM00328.1"/>
    <property type="molecule type" value="Genomic_DNA"/>
</dbReference>
<sequence length="404" mass="43075">MDARFLQIHFLTPYPAALLNRDDVGAAKRMPFGGTSRIRVSSQCLKRHWRMADDDRALSTLVGGESGMSLRSRRSFEEYLVKPLVAAGHPEKAVNHVVLELANALVGANKKKAKKGEEADGEPIETGQVVVIGHQELTYLKGVAEQFLAAGEEMNDAKKANKAVTDYLKAHKDLKENLKALGQSGTPACGLDGALFGRMITSDAFARVDASIHVAHAFTVQAEETESDYFTAVDDLVADSGELGSGMIGNADLTSGLYYGYVVVDLPLLVSNLTGCAPTEWQAASRELAGSVVENLIHLIASVTPGAKKGSTAPYARAEMLLVEAGSQQPRTLANAFYKPLEKHGDAADAIARLGGYLNKLDAMYEKETRRAAALHDLPDELGENAGSLAKLAAWAGDVAAGRA</sequence>
<reference evidence="1 2" key="1">
    <citation type="journal article" date="2016" name="BMC Genomics">
        <title>Combined genomic and structural analyses of a cultured magnetotactic bacterium reveals its niche adaptation to a dynamic environment.</title>
        <authorList>
            <person name="Araujo A.C."/>
            <person name="Morillo V."/>
            <person name="Cypriano J."/>
            <person name="Teixeira L.C."/>
            <person name="Leao P."/>
            <person name="Lyra S."/>
            <person name="Almeida L.G."/>
            <person name="Bazylinski D.A."/>
            <person name="Vasconcellos A.T."/>
            <person name="Abreu F."/>
            <person name="Lins U."/>
        </authorList>
    </citation>
    <scope>NUCLEOTIDE SEQUENCE [LARGE SCALE GENOMIC DNA]</scope>
    <source>
        <strain evidence="1 2">IT-1</strain>
    </source>
</reference>
<comment type="caution">
    <text evidence="1">The sequence shown here is derived from an EMBL/GenBank/DDBJ whole genome shotgun (WGS) entry which is preliminary data.</text>
</comment>